<protein>
    <submittedName>
        <fullName evidence="1">Uncharacterized protein</fullName>
    </submittedName>
</protein>
<sequence>MNLISFLIMVWSSLESSYRKKYKDVHTHIHKHKYAHTHTTAATDVLALDYSDS</sequence>
<accession>A0A0E9RVE9</accession>
<reference evidence="1" key="2">
    <citation type="journal article" date="2015" name="Fish Shellfish Immunol.">
        <title>Early steps in the European eel (Anguilla anguilla)-Vibrio vulnificus interaction in the gills: Role of the RtxA13 toxin.</title>
        <authorList>
            <person name="Callol A."/>
            <person name="Pajuelo D."/>
            <person name="Ebbesson L."/>
            <person name="Teles M."/>
            <person name="MacKenzie S."/>
            <person name="Amaro C."/>
        </authorList>
    </citation>
    <scope>NUCLEOTIDE SEQUENCE</scope>
</reference>
<dbReference type="AlphaFoldDB" id="A0A0E9RVE9"/>
<proteinExistence type="predicted"/>
<reference evidence="1" key="1">
    <citation type="submission" date="2014-11" db="EMBL/GenBank/DDBJ databases">
        <authorList>
            <person name="Amaro Gonzalez C."/>
        </authorList>
    </citation>
    <scope>NUCLEOTIDE SEQUENCE</scope>
</reference>
<organism evidence="1">
    <name type="scientific">Anguilla anguilla</name>
    <name type="common">European freshwater eel</name>
    <name type="synonym">Muraena anguilla</name>
    <dbReference type="NCBI Taxonomy" id="7936"/>
    <lineage>
        <taxon>Eukaryota</taxon>
        <taxon>Metazoa</taxon>
        <taxon>Chordata</taxon>
        <taxon>Craniata</taxon>
        <taxon>Vertebrata</taxon>
        <taxon>Euteleostomi</taxon>
        <taxon>Actinopterygii</taxon>
        <taxon>Neopterygii</taxon>
        <taxon>Teleostei</taxon>
        <taxon>Anguilliformes</taxon>
        <taxon>Anguillidae</taxon>
        <taxon>Anguilla</taxon>
    </lineage>
</organism>
<evidence type="ECO:0000313" key="1">
    <source>
        <dbReference type="EMBL" id="JAH33104.1"/>
    </source>
</evidence>
<name>A0A0E9RVE9_ANGAN</name>
<dbReference type="EMBL" id="GBXM01075473">
    <property type="protein sequence ID" value="JAH33104.1"/>
    <property type="molecule type" value="Transcribed_RNA"/>
</dbReference>